<keyword evidence="2 7" id="KW-0813">Transport</keyword>
<dbReference type="GO" id="GO:0055085">
    <property type="term" value="P:transmembrane transport"/>
    <property type="evidence" value="ECO:0007669"/>
    <property type="project" value="InterPro"/>
</dbReference>
<reference evidence="9 10" key="1">
    <citation type="submission" date="2016-10" db="EMBL/GenBank/DDBJ databases">
        <authorList>
            <person name="de Groot N.N."/>
        </authorList>
    </citation>
    <scope>NUCLEOTIDE SEQUENCE [LARGE SCALE GENOMIC DNA]</scope>
    <source>
        <strain evidence="9 10">CGMCC 1.6134</strain>
    </source>
</reference>
<dbReference type="GO" id="GO:0005886">
    <property type="term" value="C:plasma membrane"/>
    <property type="evidence" value="ECO:0007669"/>
    <property type="project" value="UniProtKB-SubCell"/>
</dbReference>
<name>A0A1I4LLP7_9BACI</name>
<keyword evidence="4 7" id="KW-0812">Transmembrane</keyword>
<gene>
    <name evidence="9" type="ORF">SAMN04488054_10844</name>
</gene>
<evidence type="ECO:0000256" key="1">
    <source>
        <dbReference type="ARBA" id="ARBA00004651"/>
    </source>
</evidence>
<evidence type="ECO:0000256" key="5">
    <source>
        <dbReference type="ARBA" id="ARBA00022989"/>
    </source>
</evidence>
<dbReference type="EMBL" id="FOTY01000008">
    <property type="protein sequence ID" value="SFL91890.1"/>
    <property type="molecule type" value="Genomic_DNA"/>
</dbReference>
<feature type="transmembrane region" description="Helical" evidence="7">
    <location>
        <begin position="150"/>
        <end position="177"/>
    </location>
</feature>
<dbReference type="Gene3D" id="1.10.3720.10">
    <property type="entry name" value="MetI-like"/>
    <property type="match status" value="1"/>
</dbReference>
<feature type="transmembrane region" description="Helical" evidence="7">
    <location>
        <begin position="209"/>
        <end position="237"/>
    </location>
</feature>
<dbReference type="PANTHER" id="PTHR30193:SF37">
    <property type="entry name" value="INNER MEMBRANE ABC TRANSPORTER PERMEASE PROTEIN YCJO"/>
    <property type="match status" value="1"/>
</dbReference>
<protein>
    <submittedName>
        <fullName evidence="9">Carbohydrate ABC transporter membrane protein 1, CUT1 family</fullName>
    </submittedName>
</protein>
<dbReference type="CDD" id="cd06261">
    <property type="entry name" value="TM_PBP2"/>
    <property type="match status" value="1"/>
</dbReference>
<keyword evidence="5 7" id="KW-1133">Transmembrane helix</keyword>
<keyword evidence="10" id="KW-1185">Reference proteome</keyword>
<evidence type="ECO:0000313" key="10">
    <source>
        <dbReference type="Proteomes" id="UP000199668"/>
    </source>
</evidence>
<evidence type="ECO:0000256" key="2">
    <source>
        <dbReference type="ARBA" id="ARBA00022448"/>
    </source>
</evidence>
<evidence type="ECO:0000313" key="9">
    <source>
        <dbReference type="EMBL" id="SFL91890.1"/>
    </source>
</evidence>
<dbReference type="InterPro" id="IPR035906">
    <property type="entry name" value="MetI-like_sf"/>
</dbReference>
<feature type="transmembrane region" description="Helical" evidence="7">
    <location>
        <begin position="12"/>
        <end position="33"/>
    </location>
</feature>
<organism evidence="9 10">
    <name type="scientific">Salibacterium qingdaonense</name>
    <dbReference type="NCBI Taxonomy" id="266892"/>
    <lineage>
        <taxon>Bacteria</taxon>
        <taxon>Bacillati</taxon>
        <taxon>Bacillota</taxon>
        <taxon>Bacilli</taxon>
        <taxon>Bacillales</taxon>
        <taxon>Bacillaceae</taxon>
    </lineage>
</organism>
<dbReference type="Proteomes" id="UP000199668">
    <property type="component" value="Unassembled WGS sequence"/>
</dbReference>
<comment type="subcellular location">
    <subcellularLocation>
        <location evidence="1 7">Cell membrane</location>
        <topology evidence="1 7">Multi-pass membrane protein</topology>
    </subcellularLocation>
</comment>
<dbReference type="RefSeq" id="WP_090926603.1">
    <property type="nucleotide sequence ID" value="NZ_FOTY01000008.1"/>
</dbReference>
<evidence type="ECO:0000259" key="8">
    <source>
        <dbReference type="PROSITE" id="PS50928"/>
    </source>
</evidence>
<dbReference type="AlphaFoldDB" id="A0A1I4LLP7"/>
<dbReference type="InterPro" id="IPR051393">
    <property type="entry name" value="ABC_transporter_permease"/>
</dbReference>
<accession>A0A1I4LLP7</accession>
<evidence type="ECO:0000256" key="4">
    <source>
        <dbReference type="ARBA" id="ARBA00022692"/>
    </source>
</evidence>
<dbReference type="STRING" id="266892.SAMN04488054_10844"/>
<dbReference type="InterPro" id="IPR000515">
    <property type="entry name" value="MetI-like"/>
</dbReference>
<feature type="transmembrane region" description="Helical" evidence="7">
    <location>
        <begin position="257"/>
        <end position="277"/>
    </location>
</feature>
<dbReference type="PANTHER" id="PTHR30193">
    <property type="entry name" value="ABC TRANSPORTER PERMEASE PROTEIN"/>
    <property type="match status" value="1"/>
</dbReference>
<keyword evidence="3" id="KW-1003">Cell membrane</keyword>
<evidence type="ECO:0000256" key="3">
    <source>
        <dbReference type="ARBA" id="ARBA00022475"/>
    </source>
</evidence>
<evidence type="ECO:0000256" key="7">
    <source>
        <dbReference type="RuleBase" id="RU363032"/>
    </source>
</evidence>
<keyword evidence="6 7" id="KW-0472">Membrane</keyword>
<comment type="similarity">
    <text evidence="7">Belongs to the binding-protein-dependent transport system permease family.</text>
</comment>
<feature type="domain" description="ABC transmembrane type-1" evidence="8">
    <location>
        <begin position="66"/>
        <end position="278"/>
    </location>
</feature>
<sequence length="287" mass="31961">MKSEKPWIPYAFLLPNALIFGIFVGLPAVYGIVYSFTEWNGISSATFIGLENFKTILTDSEFWTMLFRTLIYVIAVVPLTVVCALGLAWLLTRGLKGSNVFRAIFFLPVMISFIVAGLIWNWILQTDTGLINYILSLVDIEPVGWLSNPVFANISVILVTVWNRVGFFMLIFIAGLLNISPTLYEAAEIDGAGTWKKFRNITIPMLRPITLLVIILCFIEFFKTFALVVSLTGGGPINATRYYVQYTYDTAFGMGEFGLGSALSLILFVIMGIVTLIQWKVSNGGRV</sequence>
<feature type="transmembrane region" description="Helical" evidence="7">
    <location>
        <begin position="70"/>
        <end position="91"/>
    </location>
</feature>
<dbReference type="OrthoDB" id="9809173at2"/>
<proteinExistence type="inferred from homology"/>
<dbReference type="Pfam" id="PF00528">
    <property type="entry name" value="BPD_transp_1"/>
    <property type="match status" value="1"/>
</dbReference>
<dbReference type="SUPFAM" id="SSF161098">
    <property type="entry name" value="MetI-like"/>
    <property type="match status" value="1"/>
</dbReference>
<feature type="transmembrane region" description="Helical" evidence="7">
    <location>
        <begin position="103"/>
        <end position="123"/>
    </location>
</feature>
<dbReference type="PROSITE" id="PS50928">
    <property type="entry name" value="ABC_TM1"/>
    <property type="match status" value="1"/>
</dbReference>
<evidence type="ECO:0000256" key="6">
    <source>
        <dbReference type="ARBA" id="ARBA00023136"/>
    </source>
</evidence>